<dbReference type="SUPFAM" id="SSF51197">
    <property type="entry name" value="Clavaminate synthase-like"/>
    <property type="match status" value="1"/>
</dbReference>
<evidence type="ECO:0000256" key="3">
    <source>
        <dbReference type="ARBA" id="ARBA00023004"/>
    </source>
</evidence>
<dbReference type="PANTHER" id="PTHR10696:SF56">
    <property type="entry name" value="TAUD_TFDA-LIKE DOMAIN-CONTAINING PROTEIN"/>
    <property type="match status" value="1"/>
</dbReference>
<comment type="caution">
    <text evidence="8">The sequence shown here is derived from an EMBL/GenBank/DDBJ whole genome shotgun (WGS) entry which is preliminary data.</text>
</comment>
<dbReference type="GO" id="GO:0017000">
    <property type="term" value="P:antibiotic biosynthetic process"/>
    <property type="evidence" value="ECO:0007669"/>
    <property type="project" value="UniProtKB-KW"/>
</dbReference>
<feature type="domain" description="Helix-turn-helix" evidence="7">
    <location>
        <begin position="19"/>
        <end position="66"/>
    </location>
</feature>
<dbReference type="InterPro" id="IPR045745">
    <property type="entry name" value="HTH_58_Actinobacteria-type"/>
</dbReference>
<evidence type="ECO:0000256" key="4">
    <source>
        <dbReference type="ARBA" id="ARBA00023194"/>
    </source>
</evidence>
<protein>
    <recommendedName>
        <fullName evidence="10">TauD/TfdA-like domain-containing protein</fullName>
    </recommendedName>
</protein>
<feature type="region of interest" description="Disordered" evidence="5">
    <location>
        <begin position="1"/>
        <end position="21"/>
    </location>
</feature>
<keyword evidence="3" id="KW-0408">Iron</keyword>
<organism evidence="8 9">
    <name type="scientific">Streptomyces murinus</name>
    <dbReference type="NCBI Taxonomy" id="33900"/>
    <lineage>
        <taxon>Bacteria</taxon>
        <taxon>Bacillati</taxon>
        <taxon>Actinomycetota</taxon>
        <taxon>Actinomycetes</taxon>
        <taxon>Kitasatosporales</taxon>
        <taxon>Streptomycetaceae</taxon>
        <taxon>Streptomyces</taxon>
    </lineage>
</organism>
<dbReference type="RefSeq" id="WP_375141256.1">
    <property type="nucleotide sequence ID" value="NZ_BAAAHW010000016.1"/>
</dbReference>
<evidence type="ECO:0000313" key="9">
    <source>
        <dbReference type="Proteomes" id="UP000577386"/>
    </source>
</evidence>
<dbReference type="InterPro" id="IPR042098">
    <property type="entry name" value="TauD-like_sf"/>
</dbReference>
<reference evidence="8 9" key="1">
    <citation type="submission" date="2020-08" db="EMBL/GenBank/DDBJ databases">
        <title>Sequencing the genomes of 1000 actinobacteria strains.</title>
        <authorList>
            <person name="Klenk H.-P."/>
        </authorList>
    </citation>
    <scope>NUCLEOTIDE SEQUENCE [LARGE SCALE GENOMIC DNA]</scope>
    <source>
        <strain evidence="8 9">DSM 41827</strain>
    </source>
</reference>
<proteinExistence type="predicted"/>
<evidence type="ECO:0000259" key="7">
    <source>
        <dbReference type="Pfam" id="PF19575"/>
    </source>
</evidence>
<name>A0A7W3RIE4_STRMR</name>
<dbReference type="InterPro" id="IPR050411">
    <property type="entry name" value="AlphaKG_dependent_hydroxylases"/>
</dbReference>
<evidence type="ECO:0000313" key="8">
    <source>
        <dbReference type="EMBL" id="MBA9050907.1"/>
    </source>
</evidence>
<keyword evidence="2" id="KW-0560">Oxidoreductase</keyword>
<comment type="cofactor">
    <cofactor evidence="1">
        <name>Fe(2+)</name>
        <dbReference type="ChEBI" id="CHEBI:29033"/>
    </cofactor>
</comment>
<evidence type="ECO:0000256" key="5">
    <source>
        <dbReference type="SAM" id="MobiDB-lite"/>
    </source>
</evidence>
<evidence type="ECO:0000259" key="6">
    <source>
        <dbReference type="Pfam" id="PF02668"/>
    </source>
</evidence>
<dbReference type="Pfam" id="PF19575">
    <property type="entry name" value="HTH_58"/>
    <property type="match status" value="1"/>
</dbReference>
<accession>A0A7W3RIE4</accession>
<dbReference type="InterPro" id="IPR003819">
    <property type="entry name" value="TauD/TfdA-like"/>
</dbReference>
<feature type="domain" description="TauD/TfdA-like" evidence="6">
    <location>
        <begin position="217"/>
        <end position="379"/>
    </location>
</feature>
<sequence length="405" mass="44919">MPDEEVGWPRHHVPLKPERRPAAKGLKNRYAANASIHELAEEIGRSYGFVHRTLAVASGAFWSRGVRAKPLIACPVVPNDVRRSTTGWSRRPDDPAKTPKDRELRVFIDIPSELEAALIDLPLPPWRTDDSFLATSTMERYRTDLTAIPQFEETTATLRHALTREGGGYAVLRLGNLAKELGTDNDRFLRIATSFAAEVAVPFSPFPRWPLWKDIGVKVEKDPGKSSGIGYNAFHMDLVNATLPPDFTTLLCVRPDPLGGGPSILSDAHAAAARLSEDCQALLTESAYHYGTFFDLFGVGEEYKPFPILDGSNLGKGFVRFSAKMLERSKLCPEHAEAARELADELVRGQVSFMLQPGDYLVVNQRRFLHGREALHSGQETVPVADRRLLIQLFLRAKADDGPAM</sequence>
<dbReference type="EMBL" id="JACJIJ010000001">
    <property type="protein sequence ID" value="MBA9050907.1"/>
    <property type="molecule type" value="Genomic_DNA"/>
</dbReference>
<keyword evidence="9" id="KW-1185">Reference proteome</keyword>
<dbReference type="AlphaFoldDB" id="A0A7W3RIE4"/>
<keyword evidence="4" id="KW-0045">Antibiotic biosynthesis</keyword>
<evidence type="ECO:0000256" key="2">
    <source>
        <dbReference type="ARBA" id="ARBA00023002"/>
    </source>
</evidence>
<evidence type="ECO:0000256" key="1">
    <source>
        <dbReference type="ARBA" id="ARBA00001954"/>
    </source>
</evidence>
<dbReference type="PANTHER" id="PTHR10696">
    <property type="entry name" value="GAMMA-BUTYROBETAINE HYDROXYLASE-RELATED"/>
    <property type="match status" value="1"/>
</dbReference>
<dbReference type="Pfam" id="PF02668">
    <property type="entry name" value="TauD"/>
    <property type="match status" value="1"/>
</dbReference>
<evidence type="ECO:0008006" key="10">
    <source>
        <dbReference type="Google" id="ProtNLM"/>
    </source>
</evidence>
<dbReference type="Gene3D" id="3.60.130.10">
    <property type="entry name" value="Clavaminate synthase-like"/>
    <property type="match status" value="1"/>
</dbReference>
<dbReference type="GO" id="GO:0016491">
    <property type="term" value="F:oxidoreductase activity"/>
    <property type="evidence" value="ECO:0007669"/>
    <property type="project" value="UniProtKB-KW"/>
</dbReference>
<dbReference type="Proteomes" id="UP000577386">
    <property type="component" value="Unassembled WGS sequence"/>
</dbReference>
<gene>
    <name evidence="8" type="ORF">HDA42_000082</name>
</gene>